<dbReference type="AlphaFoldDB" id="A0A9P8WIL8"/>
<feature type="compositionally biased region" description="Acidic residues" evidence="1">
    <location>
        <begin position="24"/>
        <end position="36"/>
    </location>
</feature>
<proteinExistence type="predicted"/>
<feature type="compositionally biased region" description="Acidic residues" evidence="1">
    <location>
        <begin position="142"/>
        <end position="156"/>
    </location>
</feature>
<accession>A0A9P8WIL8</accession>
<comment type="caution">
    <text evidence="2">The sequence shown here is derived from an EMBL/GenBank/DDBJ whole genome shotgun (WGS) entry which is preliminary data.</text>
</comment>
<dbReference type="OrthoDB" id="5051421at2759"/>
<keyword evidence="3" id="KW-1185">Reference proteome</keyword>
<feature type="region of interest" description="Disordered" evidence="1">
    <location>
        <begin position="1"/>
        <end position="156"/>
    </location>
</feature>
<feature type="compositionally biased region" description="Pro residues" evidence="1">
    <location>
        <begin position="52"/>
        <end position="63"/>
    </location>
</feature>
<dbReference type="EMBL" id="JAGPYM010000002">
    <property type="protein sequence ID" value="KAH6898674.1"/>
    <property type="molecule type" value="Genomic_DNA"/>
</dbReference>
<evidence type="ECO:0000313" key="2">
    <source>
        <dbReference type="EMBL" id="KAH6898674.1"/>
    </source>
</evidence>
<sequence length="329" mass="37294">MNHYVSDVDLPDLAQKKQKNPDVMDIDQPETEDQDMEYLIHQFKHTKVSTQEPPPTTPRPPTPMEITQESPTPVAVNVQANMTSNEGDLEARGRSLSAPPLSKQPVSGFPVPEFPPFPMSGPGTPRSGPSKRVANDSGSESDNGEDDDWEDIDDWETLGPSAEDMRWTLKAAYEICLQATSDFICDFRKTLEERMPAMTGMSEEPDAAEPKEEYAVMMLWRRGEPTNCLASNVSLVNSIIWQRAVAVRLLTPNAEYNAQRTMQSVTEMSRSIVKWMSPDQFHRIRLNLEYDNIYDLGGRFLKTLGEEEAQDELLRLVLGRGWLSHHWRE</sequence>
<evidence type="ECO:0000256" key="1">
    <source>
        <dbReference type="SAM" id="MobiDB-lite"/>
    </source>
</evidence>
<reference evidence="2 3" key="1">
    <citation type="journal article" date="2021" name="Nat. Commun.">
        <title>Genetic determinants of endophytism in the Arabidopsis root mycobiome.</title>
        <authorList>
            <person name="Mesny F."/>
            <person name="Miyauchi S."/>
            <person name="Thiergart T."/>
            <person name="Pickel B."/>
            <person name="Atanasova L."/>
            <person name="Karlsson M."/>
            <person name="Huettel B."/>
            <person name="Barry K.W."/>
            <person name="Haridas S."/>
            <person name="Chen C."/>
            <person name="Bauer D."/>
            <person name="Andreopoulos W."/>
            <person name="Pangilinan J."/>
            <person name="LaButti K."/>
            <person name="Riley R."/>
            <person name="Lipzen A."/>
            <person name="Clum A."/>
            <person name="Drula E."/>
            <person name="Henrissat B."/>
            <person name="Kohler A."/>
            <person name="Grigoriev I.V."/>
            <person name="Martin F.M."/>
            <person name="Hacquard S."/>
        </authorList>
    </citation>
    <scope>NUCLEOTIDE SEQUENCE [LARGE SCALE GENOMIC DNA]</scope>
    <source>
        <strain evidence="2 3">MPI-CAGE-CH-0241</strain>
    </source>
</reference>
<protein>
    <submittedName>
        <fullName evidence="2">Uncharacterized protein</fullName>
    </submittedName>
</protein>
<dbReference type="Proteomes" id="UP000777438">
    <property type="component" value="Unassembled WGS sequence"/>
</dbReference>
<gene>
    <name evidence="2" type="ORF">B0T10DRAFT_116465</name>
</gene>
<evidence type="ECO:0000313" key="3">
    <source>
        <dbReference type="Proteomes" id="UP000777438"/>
    </source>
</evidence>
<name>A0A9P8WIL8_9HYPO</name>
<organism evidence="2 3">
    <name type="scientific">Thelonectria olida</name>
    <dbReference type="NCBI Taxonomy" id="1576542"/>
    <lineage>
        <taxon>Eukaryota</taxon>
        <taxon>Fungi</taxon>
        <taxon>Dikarya</taxon>
        <taxon>Ascomycota</taxon>
        <taxon>Pezizomycotina</taxon>
        <taxon>Sordariomycetes</taxon>
        <taxon>Hypocreomycetidae</taxon>
        <taxon>Hypocreales</taxon>
        <taxon>Nectriaceae</taxon>
        <taxon>Thelonectria</taxon>
    </lineage>
</organism>